<evidence type="ECO:0000313" key="3">
    <source>
        <dbReference type="Proteomes" id="UP000486351"/>
    </source>
</evidence>
<evidence type="ECO:0000313" key="2">
    <source>
        <dbReference type="EMBL" id="KAE9336392.1"/>
    </source>
</evidence>
<dbReference type="EMBL" id="QXFY01000754">
    <property type="protein sequence ID" value="KAE9336392.1"/>
    <property type="molecule type" value="Genomic_DNA"/>
</dbReference>
<dbReference type="InterPro" id="IPR027417">
    <property type="entry name" value="P-loop_NTPase"/>
</dbReference>
<name>A0A6G0RL67_9STRA</name>
<feature type="compositionally biased region" description="Gly residues" evidence="1">
    <location>
        <begin position="638"/>
        <end position="650"/>
    </location>
</feature>
<organism evidence="2 3">
    <name type="scientific">Phytophthora fragariae</name>
    <dbReference type="NCBI Taxonomy" id="53985"/>
    <lineage>
        <taxon>Eukaryota</taxon>
        <taxon>Sar</taxon>
        <taxon>Stramenopiles</taxon>
        <taxon>Oomycota</taxon>
        <taxon>Peronosporomycetes</taxon>
        <taxon>Peronosporales</taxon>
        <taxon>Peronosporaceae</taxon>
        <taxon>Phytophthora</taxon>
    </lineage>
</organism>
<reference evidence="2 3" key="1">
    <citation type="submission" date="2018-09" db="EMBL/GenBank/DDBJ databases">
        <title>Genomic investigation of the strawberry pathogen Phytophthora fragariae indicates pathogenicity is determined by transcriptional variation in three key races.</title>
        <authorList>
            <person name="Adams T.M."/>
            <person name="Armitage A.D."/>
            <person name="Sobczyk M.K."/>
            <person name="Bates H.J."/>
            <person name="Dunwell J.M."/>
            <person name="Nellist C.F."/>
            <person name="Harrison R.J."/>
        </authorList>
    </citation>
    <scope>NUCLEOTIDE SEQUENCE [LARGE SCALE GENOMIC DNA]</scope>
    <source>
        <strain evidence="2 3">NOV-77</strain>
    </source>
</reference>
<dbReference type="AlphaFoldDB" id="A0A6G0RL67"/>
<dbReference type="SUPFAM" id="SSF52540">
    <property type="entry name" value="P-loop containing nucleoside triphosphate hydrolases"/>
    <property type="match status" value="1"/>
</dbReference>
<sequence>MVRDRGDIERDIQELSARLDAQGESPGENNIHRALLLLADVETYLKGSVADSGLQSNTKPNIIVLGTTGAGKSTIVTFLFGSGRLVVQHEGHYSRVLVADPALPGVEIRSGPISSTLLPVVSHVNLGSGPVAVWDMPGSRDTRGSFAELIVHLIFKWLLKDGRETRFLLVSPPLHERPQRLMLQNLINGSLVREDNAVVVYTKCTTNFDPRSTADLDIEESKRNICSFALPAPDQDDRDGHDYSLEHLTRKQNILTALNSLHSRQVVYDKPLPAAAKLLLDHLTRACVKFVREKLSTIFLAVYEWDKYRETFDKMNLTIEEFKYGDVMTLETVLDLLESLAPTIRQHLQQDQGFLCARDRLYTMATLNSCDQYCSMSKWLSPDAKIALEIAKENLLELRKAVKVYRRSEKLSIAPNTLVISAFRLRLSEEQATIDKFVKKREMAIDSVEMIPTVILIGFASLEVDVGLQMWANVALVSPSIQVTTEYAFDLSAVGQAASAKKCNDVAGRDGIHGRPGLPGGNLAVICGNLADDAQSLRATLSCGQRGGDAQDGADGINGADSAYDSDAFLKAINAELHGGILSKTGKKVPRDLKDGLRLIRFDAVDSPLAGSVYGTPGRKDLTIARNPEPGNPRRPAGSGGRGGAGGKGGVVHIRSSQDGWQGAGPIGHRGLDGAPGAASRDGFSSPNFTATIQQWYCKGGWLGNHTSKPKRDISTDPVHLDDQSKLIHAKPATGKGDDAEDNTALNLDFVRAKYKKQRERLEETSPKCDFSDLTIDCWDVTQP</sequence>
<dbReference type="Gene3D" id="3.40.50.300">
    <property type="entry name" value="P-loop containing nucleotide triphosphate hydrolases"/>
    <property type="match status" value="1"/>
</dbReference>
<accession>A0A6G0RL67</accession>
<protein>
    <recommendedName>
        <fullName evidence="4">G domain-containing protein</fullName>
    </recommendedName>
</protein>
<proteinExistence type="predicted"/>
<feature type="region of interest" description="Disordered" evidence="1">
    <location>
        <begin position="616"/>
        <end position="655"/>
    </location>
</feature>
<dbReference type="CDD" id="cd00882">
    <property type="entry name" value="Ras_like_GTPase"/>
    <property type="match status" value="1"/>
</dbReference>
<gene>
    <name evidence="2" type="ORF">PF008_g13043</name>
</gene>
<dbReference type="Proteomes" id="UP000486351">
    <property type="component" value="Unassembled WGS sequence"/>
</dbReference>
<evidence type="ECO:0008006" key="4">
    <source>
        <dbReference type="Google" id="ProtNLM"/>
    </source>
</evidence>
<comment type="caution">
    <text evidence="2">The sequence shown here is derived from an EMBL/GenBank/DDBJ whole genome shotgun (WGS) entry which is preliminary data.</text>
</comment>
<evidence type="ECO:0000256" key="1">
    <source>
        <dbReference type="SAM" id="MobiDB-lite"/>
    </source>
</evidence>